<dbReference type="Proteomes" id="UP001522868">
    <property type="component" value="Unassembled WGS sequence"/>
</dbReference>
<dbReference type="InterPro" id="IPR000182">
    <property type="entry name" value="GNAT_dom"/>
</dbReference>
<dbReference type="EMBL" id="JALPTH010000028">
    <property type="protein sequence ID" value="MCK8680532.1"/>
    <property type="molecule type" value="Genomic_DNA"/>
</dbReference>
<sequence>MDTSRPPSPRPFLTTERLVLRPFTGGDRDIERLLALDSDPEVTRFLTGGRPTSREALVTRVLPRLLHIHPCLGTPGYWAAEERGTGAFLGWFEFRPLEEGSPAVVELGYRLRREAWGRGHATEGSRALIRKGFTELGVERVTADTMAVNTGSRRVMEKAGLSFVRAYRDDWPETIPGSEHGEVEYALTRQEWSERWEGAEGSEEAKPSQPPARAGRPRHS</sequence>
<feature type="region of interest" description="Disordered" evidence="1">
    <location>
        <begin position="194"/>
        <end position="220"/>
    </location>
</feature>
<accession>A0ABT0IGS8</accession>
<dbReference type="SUPFAM" id="SSF55729">
    <property type="entry name" value="Acyl-CoA N-acyltransferases (Nat)"/>
    <property type="match status" value="1"/>
</dbReference>
<proteinExistence type="predicted"/>
<dbReference type="InterPro" id="IPR051531">
    <property type="entry name" value="N-acetyltransferase"/>
</dbReference>
<evidence type="ECO:0000313" key="3">
    <source>
        <dbReference type="EMBL" id="MCK8680532.1"/>
    </source>
</evidence>
<comment type="caution">
    <text evidence="3">The sequence shown here is derived from an EMBL/GenBank/DDBJ whole genome shotgun (WGS) entry which is preliminary data.</text>
</comment>
<dbReference type="InterPro" id="IPR016181">
    <property type="entry name" value="Acyl_CoA_acyltransferase"/>
</dbReference>
<dbReference type="Pfam" id="PF13302">
    <property type="entry name" value="Acetyltransf_3"/>
    <property type="match status" value="1"/>
</dbReference>
<reference evidence="3 4" key="1">
    <citation type="submission" date="2022-04" db="EMBL/GenBank/DDBJ databases">
        <title>Streptomyces sp. nov. LCR6-01 isolated from Lichen of Dirinaria sp.</title>
        <authorList>
            <person name="Kanchanasin P."/>
            <person name="Tanasupawat S."/>
            <person name="Phongsopitanun W."/>
        </authorList>
    </citation>
    <scope>NUCLEOTIDE SEQUENCE [LARGE SCALE GENOMIC DNA]</scope>
    <source>
        <strain evidence="3 4">LCR6-01</strain>
    </source>
</reference>
<feature type="domain" description="N-acetyltransferase" evidence="2">
    <location>
        <begin position="18"/>
        <end position="190"/>
    </location>
</feature>
<gene>
    <name evidence="3" type="ORF">M1O15_24655</name>
</gene>
<keyword evidence="4" id="KW-1185">Reference proteome</keyword>
<evidence type="ECO:0000256" key="1">
    <source>
        <dbReference type="SAM" id="MobiDB-lite"/>
    </source>
</evidence>
<organism evidence="3 4">
    <name type="scientific">Streptomyces lichenis</name>
    <dbReference type="NCBI Taxonomy" id="2306967"/>
    <lineage>
        <taxon>Bacteria</taxon>
        <taxon>Bacillati</taxon>
        <taxon>Actinomycetota</taxon>
        <taxon>Actinomycetes</taxon>
        <taxon>Kitasatosporales</taxon>
        <taxon>Streptomycetaceae</taxon>
        <taxon>Streptomyces</taxon>
    </lineage>
</organism>
<dbReference type="RefSeq" id="WP_248636352.1">
    <property type="nucleotide sequence ID" value="NZ_JALPTH010000028.1"/>
</dbReference>
<dbReference type="PROSITE" id="PS51186">
    <property type="entry name" value="GNAT"/>
    <property type="match status" value="1"/>
</dbReference>
<feature type="compositionally biased region" description="Basic and acidic residues" evidence="1">
    <location>
        <begin position="194"/>
        <end position="206"/>
    </location>
</feature>
<evidence type="ECO:0000259" key="2">
    <source>
        <dbReference type="PROSITE" id="PS51186"/>
    </source>
</evidence>
<dbReference type="PANTHER" id="PTHR43792">
    <property type="entry name" value="GNAT FAMILY, PUTATIVE (AFU_ORTHOLOGUE AFUA_3G00765)-RELATED-RELATED"/>
    <property type="match status" value="1"/>
</dbReference>
<evidence type="ECO:0000313" key="4">
    <source>
        <dbReference type="Proteomes" id="UP001522868"/>
    </source>
</evidence>
<dbReference type="Gene3D" id="3.40.630.30">
    <property type="match status" value="1"/>
</dbReference>
<name>A0ABT0IGS8_9ACTN</name>
<protein>
    <submittedName>
        <fullName evidence="3">GNAT family N-acetyltransferase</fullName>
    </submittedName>
</protein>
<dbReference type="PANTHER" id="PTHR43792:SF1">
    <property type="entry name" value="N-ACETYLTRANSFERASE DOMAIN-CONTAINING PROTEIN"/>
    <property type="match status" value="1"/>
</dbReference>